<dbReference type="EMBL" id="QUWV01000025">
    <property type="protein sequence ID" value="RFD21022.1"/>
    <property type="molecule type" value="Genomic_DNA"/>
</dbReference>
<organism evidence="1 2">
    <name type="scientific">Komagataeibacter melaceti</name>
    <dbReference type="NCBI Taxonomy" id="2766577"/>
    <lineage>
        <taxon>Bacteria</taxon>
        <taxon>Pseudomonadati</taxon>
        <taxon>Pseudomonadota</taxon>
        <taxon>Alphaproteobacteria</taxon>
        <taxon>Acetobacterales</taxon>
        <taxon>Acetobacteraceae</taxon>
        <taxon>Komagataeibacter</taxon>
    </lineage>
</organism>
<protein>
    <submittedName>
        <fullName evidence="1">Uncharacterized protein</fullName>
    </submittedName>
</protein>
<proteinExistence type="predicted"/>
<dbReference type="AlphaFoldDB" id="A0A371Z3E8"/>
<sequence>MEMHSINLPEAGQTTTVNEALVRVTHIMDSVYEELLGTQQAIEKCVQSHMLDEGEMHNIQKLDSATQTVEALATVLKNLIACPAATMSDTVNVATLYDGVKLGEVVQALGGEEQVDRTHQAGEVDLF</sequence>
<accession>A0A371Z3E8</accession>
<evidence type="ECO:0000313" key="1">
    <source>
        <dbReference type="EMBL" id="RFD21022.1"/>
    </source>
</evidence>
<name>A0A371Z3E8_9PROT</name>
<dbReference type="Proteomes" id="UP000262371">
    <property type="component" value="Unassembled WGS sequence"/>
</dbReference>
<comment type="caution">
    <text evidence="1">The sequence shown here is derived from an EMBL/GenBank/DDBJ whole genome shotgun (WGS) entry which is preliminary data.</text>
</comment>
<evidence type="ECO:0000313" key="2">
    <source>
        <dbReference type="Proteomes" id="UP000262371"/>
    </source>
</evidence>
<keyword evidence="2" id="KW-1185">Reference proteome</keyword>
<gene>
    <name evidence="1" type="ORF">DY926_02950</name>
</gene>
<reference evidence="1 2" key="1">
    <citation type="submission" date="2018-08" db="EMBL/GenBank/DDBJ databases">
        <title>Komagataeibacter sp. AV 382.</title>
        <authorList>
            <person name="Skraban J."/>
            <person name="Trcek J."/>
        </authorList>
    </citation>
    <scope>NUCLEOTIDE SEQUENCE [LARGE SCALE GENOMIC DNA]</scope>
    <source>
        <strain evidence="1 2">AV 382</strain>
    </source>
</reference>
<dbReference type="OrthoDB" id="7219231at2"/>
<dbReference type="RefSeq" id="WP_116702004.1">
    <property type="nucleotide sequence ID" value="NZ_QUWV01000025.1"/>
</dbReference>